<comment type="caution">
    <text evidence="1">The sequence shown here is derived from an EMBL/GenBank/DDBJ whole genome shotgun (WGS) entry which is preliminary data.</text>
</comment>
<sequence length="443" mass="50867">MDDIIYIRYFDRQRAIQCSGFKFVQDLPRFLFLLLAMQRFTGGRWCLNEMFESTKTEMDFPSDDFGVTDLLFNMDPAVCTNHFGLCGRATNVLPVTSEALFNQAPFPDGHITGDEYVAKIFWAEELRKSEPSIIQKARVAEEERVRGHIPEPVRWGQFADTSIATIREELGVGPVPEGLDRSAEPRDNIQEGNPADAKVASRKESVPGSRVLRIIVFRELRPITDLSGRDLLRAWWEIALCHYELWKRGIHHRDISESNLVYYRNAQGVAVGVLNGFDLSSTTKGRQGDERIGTVPFMAIELLDHRGFKGHITHQYRHDAESLVWVLAWVTLHYQDGTPLPRGDRPLDACLSLQAHGCAVEKVWFMLRGRHGIVPPRSQKQNWKVVLRSLKILVELHNQDGDGDEHEDEHEHEDEDEYEPVVLTVDEVFEKLLHHKLVRRFAR</sequence>
<protein>
    <submittedName>
        <fullName evidence="1">Uncharacterized protein</fullName>
    </submittedName>
</protein>
<organism evidence="1 2">
    <name type="scientific">Leucogyrophana mollusca</name>
    <dbReference type="NCBI Taxonomy" id="85980"/>
    <lineage>
        <taxon>Eukaryota</taxon>
        <taxon>Fungi</taxon>
        <taxon>Dikarya</taxon>
        <taxon>Basidiomycota</taxon>
        <taxon>Agaricomycotina</taxon>
        <taxon>Agaricomycetes</taxon>
        <taxon>Agaricomycetidae</taxon>
        <taxon>Boletales</taxon>
        <taxon>Boletales incertae sedis</taxon>
        <taxon>Leucogyrophana</taxon>
    </lineage>
</organism>
<evidence type="ECO:0000313" key="2">
    <source>
        <dbReference type="Proteomes" id="UP000790709"/>
    </source>
</evidence>
<accession>A0ACB8B0F5</accession>
<proteinExistence type="predicted"/>
<dbReference type="EMBL" id="MU266721">
    <property type="protein sequence ID" value="KAH7918879.1"/>
    <property type="molecule type" value="Genomic_DNA"/>
</dbReference>
<gene>
    <name evidence="1" type="ORF">BV22DRAFT_892934</name>
</gene>
<name>A0ACB8B0F5_9AGAM</name>
<reference evidence="1" key="1">
    <citation type="journal article" date="2021" name="New Phytol.">
        <title>Evolutionary innovations through gain and loss of genes in the ectomycorrhizal Boletales.</title>
        <authorList>
            <person name="Wu G."/>
            <person name="Miyauchi S."/>
            <person name="Morin E."/>
            <person name="Kuo A."/>
            <person name="Drula E."/>
            <person name="Varga T."/>
            <person name="Kohler A."/>
            <person name="Feng B."/>
            <person name="Cao Y."/>
            <person name="Lipzen A."/>
            <person name="Daum C."/>
            <person name="Hundley H."/>
            <person name="Pangilinan J."/>
            <person name="Johnson J."/>
            <person name="Barry K."/>
            <person name="LaButti K."/>
            <person name="Ng V."/>
            <person name="Ahrendt S."/>
            <person name="Min B."/>
            <person name="Choi I.G."/>
            <person name="Park H."/>
            <person name="Plett J.M."/>
            <person name="Magnuson J."/>
            <person name="Spatafora J.W."/>
            <person name="Nagy L.G."/>
            <person name="Henrissat B."/>
            <person name="Grigoriev I.V."/>
            <person name="Yang Z.L."/>
            <person name="Xu J."/>
            <person name="Martin F.M."/>
        </authorList>
    </citation>
    <scope>NUCLEOTIDE SEQUENCE</scope>
    <source>
        <strain evidence="1">KUC20120723A-06</strain>
    </source>
</reference>
<evidence type="ECO:0000313" key="1">
    <source>
        <dbReference type="EMBL" id="KAH7918879.1"/>
    </source>
</evidence>
<dbReference type="Proteomes" id="UP000790709">
    <property type="component" value="Unassembled WGS sequence"/>
</dbReference>
<keyword evidence="2" id="KW-1185">Reference proteome</keyword>